<dbReference type="PROSITE" id="PS51767">
    <property type="entry name" value="PEPTIDASE_A1"/>
    <property type="match status" value="1"/>
</dbReference>
<evidence type="ECO:0000259" key="11">
    <source>
        <dbReference type="PROSITE" id="PS51767"/>
    </source>
</evidence>
<keyword evidence="9" id="KW-0325">Glycoprotein</keyword>
<dbReference type="GO" id="GO:0006508">
    <property type="term" value="P:proteolysis"/>
    <property type="evidence" value="ECO:0007669"/>
    <property type="project" value="UniProtKB-KW"/>
</dbReference>
<evidence type="ECO:0000256" key="7">
    <source>
        <dbReference type="ARBA" id="ARBA00022801"/>
    </source>
</evidence>
<dbReference type="Proteomes" id="UP000887540">
    <property type="component" value="Unplaced"/>
</dbReference>
<dbReference type="GO" id="GO:0005764">
    <property type="term" value="C:lysosome"/>
    <property type="evidence" value="ECO:0007669"/>
    <property type="project" value="TreeGrafter"/>
</dbReference>
<keyword evidence="8" id="KW-1015">Disulfide bond</keyword>
<dbReference type="InterPro" id="IPR033121">
    <property type="entry name" value="PEPTIDASE_A1"/>
</dbReference>
<organism evidence="12 13">
    <name type="scientific">Acrobeloides nanus</name>
    <dbReference type="NCBI Taxonomy" id="290746"/>
    <lineage>
        <taxon>Eukaryota</taxon>
        <taxon>Metazoa</taxon>
        <taxon>Ecdysozoa</taxon>
        <taxon>Nematoda</taxon>
        <taxon>Chromadorea</taxon>
        <taxon>Rhabditida</taxon>
        <taxon>Tylenchina</taxon>
        <taxon>Cephalobomorpha</taxon>
        <taxon>Cephaloboidea</taxon>
        <taxon>Cephalobidae</taxon>
        <taxon>Acrobeloides</taxon>
    </lineage>
</organism>
<evidence type="ECO:0000256" key="8">
    <source>
        <dbReference type="ARBA" id="ARBA00023157"/>
    </source>
</evidence>
<keyword evidence="7" id="KW-0378">Hydrolase</keyword>
<dbReference type="Pfam" id="PF00026">
    <property type="entry name" value="Asp"/>
    <property type="match status" value="1"/>
</dbReference>
<feature type="chain" id="PRO_5037941747" evidence="10">
    <location>
        <begin position="19"/>
        <end position="292"/>
    </location>
</feature>
<dbReference type="PANTHER" id="PTHR47966:SF8">
    <property type="entry name" value="ASPARTIC PROTEASE 1-RELATED"/>
    <property type="match status" value="1"/>
</dbReference>
<dbReference type="GO" id="GO:0005576">
    <property type="term" value="C:extracellular region"/>
    <property type="evidence" value="ECO:0007669"/>
    <property type="project" value="UniProtKB-SubCell"/>
</dbReference>
<evidence type="ECO:0000313" key="13">
    <source>
        <dbReference type="WBParaSite" id="ACRNAN_scaffold4297.g8594.t1"/>
    </source>
</evidence>
<dbReference type="InterPro" id="IPR021109">
    <property type="entry name" value="Peptidase_aspartic_dom_sf"/>
</dbReference>
<dbReference type="InterPro" id="IPR001461">
    <property type="entry name" value="Aspartic_peptidase_A1"/>
</dbReference>
<evidence type="ECO:0000256" key="2">
    <source>
        <dbReference type="ARBA" id="ARBA00007447"/>
    </source>
</evidence>
<evidence type="ECO:0000256" key="1">
    <source>
        <dbReference type="ARBA" id="ARBA00004613"/>
    </source>
</evidence>
<protein>
    <submittedName>
        <fullName evidence="13">Peptidase A1 domain-containing protein</fullName>
    </submittedName>
</protein>
<dbReference type="WBParaSite" id="ACRNAN_scaffold4297.g8594.t1">
    <property type="protein sequence ID" value="ACRNAN_scaffold4297.g8594.t1"/>
    <property type="gene ID" value="ACRNAN_scaffold4297.g8594"/>
</dbReference>
<evidence type="ECO:0000256" key="4">
    <source>
        <dbReference type="ARBA" id="ARBA00022670"/>
    </source>
</evidence>
<evidence type="ECO:0000256" key="6">
    <source>
        <dbReference type="ARBA" id="ARBA00022750"/>
    </source>
</evidence>
<keyword evidence="6" id="KW-0064">Aspartyl protease</keyword>
<name>A0A914DY46_9BILA</name>
<feature type="domain" description="Peptidase A1" evidence="11">
    <location>
        <begin position="1"/>
        <end position="285"/>
    </location>
</feature>
<dbReference type="CDD" id="cd05471">
    <property type="entry name" value="pepsin_like"/>
    <property type="match status" value="1"/>
</dbReference>
<evidence type="ECO:0000256" key="5">
    <source>
        <dbReference type="ARBA" id="ARBA00022729"/>
    </source>
</evidence>
<dbReference type="InterPro" id="IPR034164">
    <property type="entry name" value="Pepsin-like_dom"/>
</dbReference>
<dbReference type="FunFam" id="2.40.70.10:FF:000058">
    <property type="entry name" value="ASpartyl Protease"/>
    <property type="match status" value="1"/>
</dbReference>
<evidence type="ECO:0000256" key="3">
    <source>
        <dbReference type="ARBA" id="ARBA00022525"/>
    </source>
</evidence>
<evidence type="ECO:0000256" key="10">
    <source>
        <dbReference type="SAM" id="SignalP"/>
    </source>
</evidence>
<dbReference type="AlphaFoldDB" id="A0A914DY46"/>
<keyword evidence="5 10" id="KW-0732">Signal</keyword>
<evidence type="ECO:0000256" key="9">
    <source>
        <dbReference type="ARBA" id="ARBA00023180"/>
    </source>
</evidence>
<dbReference type="GO" id="GO:0004190">
    <property type="term" value="F:aspartic-type endopeptidase activity"/>
    <property type="evidence" value="ECO:0007669"/>
    <property type="project" value="UniProtKB-KW"/>
</dbReference>
<keyword evidence="3" id="KW-0964">Secreted</keyword>
<feature type="signal peptide" evidence="10">
    <location>
        <begin position="1"/>
        <end position="18"/>
    </location>
</feature>
<dbReference type="Gene3D" id="2.40.70.10">
    <property type="entry name" value="Acid Proteases"/>
    <property type="match status" value="2"/>
</dbReference>
<dbReference type="PANTHER" id="PTHR47966">
    <property type="entry name" value="BETA-SITE APP-CLEAVING ENZYME, ISOFORM A-RELATED"/>
    <property type="match status" value="1"/>
</dbReference>
<dbReference type="SUPFAM" id="SSF50630">
    <property type="entry name" value="Acid proteases"/>
    <property type="match status" value="1"/>
</dbReference>
<proteinExistence type="inferred from homology"/>
<reference evidence="13" key="1">
    <citation type="submission" date="2022-11" db="UniProtKB">
        <authorList>
            <consortium name="WormBaseParasite"/>
        </authorList>
    </citation>
    <scope>IDENTIFICATION</scope>
</reference>
<sequence length="292" mass="31506">MKAIPALCLALFLVAIHAAVLPKKSLQLKMHTTSKKAVKTRPGTYRDFNNRHVLAKGNATLAYYLDGAYAANVTLGTPGYLGLAWPSVSPNNYTPPIQNLLSQFDKPVFSIWLDRKGNNSDQAGGLLTLGAVDTQNCDSNVQYVPLTSLSFWQFSLSSFSVGSYSKTKTVPVFVDSSSNFLGVPPDAMNAIANATNAAYIAESNIYALPCNATGLPDLKFTINNQIYSVSQSEYISNINFGNGTCILAVYSVNNGGFGPSWTLGQPFMRSYCNVFDVGNKMIGFAKPKNSGF</sequence>
<comment type="similarity">
    <text evidence="2">Belongs to the peptidase A1 family.</text>
</comment>
<accession>A0A914DY46</accession>
<comment type="subcellular location">
    <subcellularLocation>
        <location evidence="1">Secreted</location>
    </subcellularLocation>
</comment>
<keyword evidence="12" id="KW-1185">Reference proteome</keyword>
<keyword evidence="4" id="KW-0645">Protease</keyword>
<evidence type="ECO:0000313" key="12">
    <source>
        <dbReference type="Proteomes" id="UP000887540"/>
    </source>
</evidence>